<gene>
    <name evidence="2" type="ORF">JJB07_22130</name>
</gene>
<organism evidence="2 3">
    <name type="scientific">Tumebacillus amylolyticus</name>
    <dbReference type="NCBI Taxonomy" id="2801339"/>
    <lineage>
        <taxon>Bacteria</taxon>
        <taxon>Bacillati</taxon>
        <taxon>Bacillota</taxon>
        <taxon>Bacilli</taxon>
        <taxon>Bacillales</taxon>
        <taxon>Alicyclobacillaceae</taxon>
        <taxon>Tumebacillus</taxon>
    </lineage>
</organism>
<comment type="caution">
    <text evidence="2">The sequence shown here is derived from an EMBL/GenBank/DDBJ whole genome shotgun (WGS) entry which is preliminary data.</text>
</comment>
<accession>A0ABS1JHP8</accession>
<keyword evidence="3" id="KW-1185">Reference proteome</keyword>
<dbReference type="RefSeq" id="WP_201638295.1">
    <property type="nucleotide sequence ID" value="NZ_JAEQNB010000010.1"/>
</dbReference>
<protein>
    <submittedName>
        <fullName evidence="2">Glutathionylspermidine synthase family protein</fullName>
    </submittedName>
</protein>
<evidence type="ECO:0000313" key="3">
    <source>
        <dbReference type="Proteomes" id="UP000602284"/>
    </source>
</evidence>
<sequence length="444" mass="50610">MNSLIEEVNDRVSGDPQPARTAFRELLQTAEQDRFLYAHHRQSLIFPTPVLLEREQYKAIGRDAENLLTLLLSIPKRLFGGDPFVMGRRLGFSEEQCQVMSLTFGDDAGIMARADLSLNETGYQCMEFNVDSSVGGIEIARLNSFMEEMRYFRTLGSEHWRYDDPFRHLVDSIRAVAEIKGLHLEKSRIAIVDWYPDMLDYAEMNAYTQKLFREHGLDVWVCHQDEVELVDESLMCRGEVIDIMYRTFLFADVKRDTDKVMQMLKAYEAGNLVVINGLHTELYSNKGNFALLSDPAFASHYSPEEQDLIQRCIPWTRFLESGLEQVVTENREQLVLKPAYGYGGHGVLLGWKLSQSEWESKVRDLLGGTETYVVQKRIMEDPVKVPMMQGEELVFEDVIMNVGAFVFNQSFAGLMVRSMPAGGHGVINVAQGAGFACAFYRDEL</sequence>
<dbReference type="Pfam" id="PF14403">
    <property type="entry name" value="CP_ATPgrasp_2"/>
    <property type="match status" value="1"/>
</dbReference>
<dbReference type="InterPro" id="IPR025841">
    <property type="entry name" value="CP_ATPgrasp_2"/>
</dbReference>
<dbReference type="Proteomes" id="UP000602284">
    <property type="component" value="Unassembled WGS sequence"/>
</dbReference>
<evidence type="ECO:0000313" key="2">
    <source>
        <dbReference type="EMBL" id="MBL0389293.1"/>
    </source>
</evidence>
<dbReference type="SUPFAM" id="SSF56059">
    <property type="entry name" value="Glutathione synthetase ATP-binding domain-like"/>
    <property type="match status" value="1"/>
</dbReference>
<dbReference type="EMBL" id="JAEQNB010000010">
    <property type="protein sequence ID" value="MBL0389293.1"/>
    <property type="molecule type" value="Genomic_DNA"/>
</dbReference>
<name>A0ABS1JHP8_9BACL</name>
<proteinExistence type="predicted"/>
<feature type="domain" description="Circularly permuted ATP-grasp type 2" evidence="1">
    <location>
        <begin position="259"/>
        <end position="407"/>
    </location>
</feature>
<evidence type="ECO:0000259" key="1">
    <source>
        <dbReference type="Pfam" id="PF14403"/>
    </source>
</evidence>
<dbReference type="Gene3D" id="3.30.1490.270">
    <property type="match status" value="1"/>
</dbReference>
<reference evidence="2 3" key="1">
    <citation type="submission" date="2021-01" db="EMBL/GenBank/DDBJ databases">
        <title>Tumebacillus sp. strain ITR2 16S ribosomal RNA gene Genome sequencing and assembly.</title>
        <authorList>
            <person name="Kang M."/>
        </authorList>
    </citation>
    <scope>NUCLEOTIDE SEQUENCE [LARGE SCALE GENOMIC DNA]</scope>
    <source>
        <strain evidence="2 3">ITR2</strain>
    </source>
</reference>